<keyword evidence="1" id="KW-0732">Signal</keyword>
<reference evidence="4" key="1">
    <citation type="journal article" date="2013" name="Stand. Genomic Sci.">
        <title>Complete genome sequence of Desulfocapsa sulfexigens, a marine deltaproteobacterium specialized in disproportionating inorganic sulfur compounds.</title>
        <authorList>
            <person name="Finster K.W."/>
            <person name="Kjeldsen K.U."/>
            <person name="Kube M."/>
            <person name="Reinhardt R."/>
            <person name="Mussmann M."/>
            <person name="Amann R."/>
            <person name="Schreiber L."/>
        </authorList>
    </citation>
    <scope>NUCLEOTIDE SEQUENCE [LARGE SCALE GENOMIC DNA]</scope>
    <source>
        <strain evidence="4">DSM 10523 / SB164P1</strain>
    </source>
</reference>
<dbReference type="HOGENOM" id="CLU_031041_1_0_7"/>
<dbReference type="EMBL" id="CP003985">
    <property type="protein sequence ID" value="AGF78720.1"/>
    <property type="molecule type" value="Genomic_DNA"/>
</dbReference>
<protein>
    <submittedName>
        <fullName evidence="3">PEP-CTERM putative exosortase interaction domain-containing protein</fullName>
    </submittedName>
</protein>
<dbReference type="SUPFAM" id="SSF55486">
    <property type="entry name" value="Metalloproteases ('zincins'), catalytic domain"/>
    <property type="match status" value="2"/>
</dbReference>
<dbReference type="STRING" id="1167006.UWK_02179"/>
<feature type="signal peptide" evidence="1">
    <location>
        <begin position="1"/>
        <end position="22"/>
    </location>
</feature>
<evidence type="ECO:0000259" key="2">
    <source>
        <dbReference type="Pfam" id="PF07589"/>
    </source>
</evidence>
<dbReference type="RefSeq" id="WP_015404408.1">
    <property type="nucleotide sequence ID" value="NC_020304.1"/>
</dbReference>
<dbReference type="NCBIfam" id="TIGR02595">
    <property type="entry name" value="PEP_CTERM"/>
    <property type="match status" value="1"/>
</dbReference>
<dbReference type="eggNOG" id="COG2931">
    <property type="taxonomic scope" value="Bacteria"/>
</dbReference>
<dbReference type="NCBIfam" id="NF038122">
    <property type="entry name" value="metallo_LGF"/>
    <property type="match status" value="1"/>
</dbReference>
<sequence length="378" mass="41750">MRKIVILVTCCFLLGFSNRVHALEILYNDLSGGGINAIQMSAFNEAASYWESIFVDNVTVRVDIDMQALGTGIIGSAQSYKVDTYYGDIRNALAGDVRSTDDILATSNLQTTDHLNVVVNDLYDDNHAWILNSSSTVEVNSELWVNRANLKALSLLNDDGQADASVLMSSNFSFDYDRSDGIDSDKLDFAGVMVHEIGHALGFVSGVDIMDYYGLDGPGNGSWDWGWSGEGSSNTLEDEGYFSVLDLFRYSDYINEYESGSLFGYLDWTYESVEGGWGDSYFSFDGGTTNLAPFSTGRYNGDGYQASHWEDDLGLGRMDPTTAYGEYYDFLTPLDLRAFDVIGWDLSVTDPVPEPTTLLLFGAGLSGLIYVRSRKKRK</sequence>
<evidence type="ECO:0000313" key="4">
    <source>
        <dbReference type="Proteomes" id="UP000011721"/>
    </source>
</evidence>
<dbReference type="AlphaFoldDB" id="M1PGE0"/>
<proteinExistence type="predicted"/>
<organism evidence="3 4">
    <name type="scientific">Desulfocapsa sulfexigens (strain DSM 10523 / SB164P1)</name>
    <dbReference type="NCBI Taxonomy" id="1167006"/>
    <lineage>
        <taxon>Bacteria</taxon>
        <taxon>Pseudomonadati</taxon>
        <taxon>Thermodesulfobacteriota</taxon>
        <taxon>Desulfobulbia</taxon>
        <taxon>Desulfobulbales</taxon>
        <taxon>Desulfocapsaceae</taxon>
        <taxon>Desulfocapsa</taxon>
    </lineage>
</organism>
<name>M1PGE0_DESSD</name>
<accession>M1PGE0</accession>
<feature type="domain" description="Ice-binding protein C-terminal" evidence="2">
    <location>
        <begin position="351"/>
        <end position="375"/>
    </location>
</feature>
<dbReference type="OrthoDB" id="9180393at2"/>
<keyword evidence="4" id="KW-1185">Reference proteome</keyword>
<evidence type="ECO:0000313" key="3">
    <source>
        <dbReference type="EMBL" id="AGF78720.1"/>
    </source>
</evidence>
<evidence type="ECO:0000256" key="1">
    <source>
        <dbReference type="SAM" id="SignalP"/>
    </source>
</evidence>
<dbReference type="Pfam" id="PF07589">
    <property type="entry name" value="PEP-CTERM"/>
    <property type="match status" value="1"/>
</dbReference>
<dbReference type="KEGG" id="dsf:UWK_02179"/>
<dbReference type="Proteomes" id="UP000011721">
    <property type="component" value="Chromosome"/>
</dbReference>
<gene>
    <name evidence="3" type="ordered locus">UWK_02179</name>
</gene>
<dbReference type="InterPro" id="IPR013424">
    <property type="entry name" value="Ice-binding_C"/>
</dbReference>
<feature type="chain" id="PRO_5004016218" evidence="1">
    <location>
        <begin position="23"/>
        <end position="378"/>
    </location>
</feature>